<evidence type="ECO:0000313" key="2">
    <source>
        <dbReference type="EMBL" id="KNA02373.1"/>
    </source>
</evidence>
<dbReference type="AlphaFoldDB" id="A0A0J9U5G4"/>
<dbReference type="Proteomes" id="UP000053239">
    <property type="component" value="Unassembled WGS sequence"/>
</dbReference>
<reference evidence="2 3" key="1">
    <citation type="submission" date="2011-09" db="EMBL/GenBank/DDBJ databases">
        <title>The Genome Sequence of Plasmodium vivax North Korean.</title>
        <authorList>
            <consortium name="The Broad Institute Genome Sequencing Platform"/>
            <consortium name="The Broad Institute Genome Sequencing Center for Infectious Disease"/>
            <person name="Neafsey D."/>
            <person name="Carlton J."/>
            <person name="Barnwell J."/>
            <person name="Collins W."/>
            <person name="Escalante A."/>
            <person name="Mullikin J."/>
            <person name="Saul A."/>
            <person name="Guigo R."/>
            <person name="Camara F."/>
            <person name="Young S.K."/>
            <person name="Zeng Q."/>
            <person name="Gargeya S."/>
            <person name="Fitzgerald M."/>
            <person name="Haas B."/>
            <person name="Abouelleil A."/>
            <person name="Alvarado L."/>
            <person name="Arachchi H.M."/>
            <person name="Berlin A."/>
            <person name="Brown A."/>
            <person name="Chapman S.B."/>
            <person name="Chen Z."/>
            <person name="Dunbar C."/>
            <person name="Freedman E."/>
            <person name="Gearin G."/>
            <person name="Gellesch M."/>
            <person name="Goldberg J."/>
            <person name="Griggs A."/>
            <person name="Gujja S."/>
            <person name="Heiman D."/>
            <person name="Howarth C."/>
            <person name="Larson L."/>
            <person name="Lui A."/>
            <person name="MacDonald P.J.P."/>
            <person name="Montmayeur A."/>
            <person name="Murphy C."/>
            <person name="Neiman D."/>
            <person name="Pearson M."/>
            <person name="Priest M."/>
            <person name="Roberts A."/>
            <person name="Saif S."/>
            <person name="Shea T."/>
            <person name="Shenoy N."/>
            <person name="Sisk P."/>
            <person name="Stolte C."/>
            <person name="Sykes S."/>
            <person name="Wortman J."/>
            <person name="Nusbaum C."/>
            <person name="Birren B."/>
        </authorList>
    </citation>
    <scope>NUCLEOTIDE SEQUENCE [LARGE SCALE GENOMIC DNA]</scope>
    <source>
        <strain evidence="2 3">North Korean</strain>
    </source>
</reference>
<protein>
    <submittedName>
        <fullName evidence="2">Variable surface protein Vir12g</fullName>
    </submittedName>
</protein>
<organism evidence="2 3">
    <name type="scientific">Plasmodium vivax North Korean</name>
    <dbReference type="NCBI Taxonomy" id="1035514"/>
    <lineage>
        <taxon>Eukaryota</taxon>
        <taxon>Sar</taxon>
        <taxon>Alveolata</taxon>
        <taxon>Apicomplexa</taxon>
        <taxon>Aconoidasida</taxon>
        <taxon>Haemosporida</taxon>
        <taxon>Plasmodiidae</taxon>
        <taxon>Plasmodium</taxon>
        <taxon>Plasmodium (Plasmodium)</taxon>
    </lineage>
</organism>
<accession>A0A0J9U5G4</accession>
<name>A0A0J9U5G4_PLAVI</name>
<dbReference type="OrthoDB" id="383287at2759"/>
<dbReference type="InterPro" id="IPR008780">
    <property type="entry name" value="Plasmodium_Vir"/>
</dbReference>
<keyword evidence="1" id="KW-1133">Transmembrane helix</keyword>
<sequence>MDNYINNGDFYKLAENATGLQDSYSYKKYKELDNDVGKDVKLDETYNSVSHNSTIISDNLFNKITRNVNALNDIKVENEYRENCLNYKYWIFGEMWKLYNVEKKSQDISNIITEFMKLNGFFKGGSSRSCEFKFIYEELDDLTLLLEKRNLYDYFKNHHQIKKGDICKKEKRALFEKYLKSISETYKKHQVQEKCCHWGASFCPDYFLSCDDVYNPSILLSLLESNDEEACKKLGKEDSHTTGELKDSVNSKEKVDMYIKYLRCAKVTEPTFNQTAIVCQQPGYRPHLSNSLMDRKRIGKTIDSNSTRPIHQLKINENPVNVVLISSQDYNYYNVTSSNTYTPEGIYTLFPEITGNKREAYEEEGKKIKEYCKDENLPEYKKLYCKRLKIYNEYFNKPEYKNEPIVELNETISEVEDEPISTSFFTAELLKTLPFRASVMVTLSLGVIMVFFMYYKVKNNFSLVYKHLLSSFFINFYELFYYEICNLLCCIYFLPFYFILVYPVRKLVNWEERQKE</sequence>
<evidence type="ECO:0000313" key="3">
    <source>
        <dbReference type="Proteomes" id="UP000053239"/>
    </source>
</evidence>
<gene>
    <name evidence="2" type="ORF">PVNG_01527</name>
</gene>
<proteinExistence type="predicted"/>
<evidence type="ECO:0000256" key="1">
    <source>
        <dbReference type="SAM" id="Phobius"/>
    </source>
</evidence>
<dbReference type="Pfam" id="PF05795">
    <property type="entry name" value="Plasmodium_Vir"/>
    <property type="match status" value="1"/>
</dbReference>
<feature type="transmembrane region" description="Helical" evidence="1">
    <location>
        <begin position="433"/>
        <end position="455"/>
    </location>
</feature>
<keyword evidence="1" id="KW-0812">Transmembrane</keyword>
<keyword evidence="1" id="KW-0472">Membrane</keyword>
<feature type="transmembrane region" description="Helical" evidence="1">
    <location>
        <begin position="476"/>
        <end position="500"/>
    </location>
</feature>
<dbReference type="EMBL" id="KQ235189">
    <property type="protein sequence ID" value="KNA02373.1"/>
    <property type="molecule type" value="Genomic_DNA"/>
</dbReference>